<organism evidence="4">
    <name type="scientific">Rhipicephalus microplus</name>
    <name type="common">Cattle tick</name>
    <name type="synonym">Boophilus microplus</name>
    <dbReference type="NCBI Taxonomy" id="6941"/>
    <lineage>
        <taxon>Eukaryota</taxon>
        <taxon>Metazoa</taxon>
        <taxon>Ecdysozoa</taxon>
        <taxon>Arthropoda</taxon>
        <taxon>Chelicerata</taxon>
        <taxon>Arachnida</taxon>
        <taxon>Acari</taxon>
        <taxon>Parasitiformes</taxon>
        <taxon>Ixodida</taxon>
        <taxon>Ixodoidea</taxon>
        <taxon>Ixodidae</taxon>
        <taxon>Rhipicephalinae</taxon>
        <taxon>Rhipicephalus</taxon>
        <taxon>Boophilus</taxon>
    </lineage>
</organism>
<dbReference type="GO" id="GO:0005576">
    <property type="term" value="C:extracellular region"/>
    <property type="evidence" value="ECO:0007669"/>
    <property type="project" value="UniProtKB-SubCell"/>
</dbReference>
<dbReference type="InterPro" id="IPR029277">
    <property type="entry name" value="SVWC_dom"/>
</dbReference>
<evidence type="ECO:0000259" key="3">
    <source>
        <dbReference type="Pfam" id="PF15430"/>
    </source>
</evidence>
<feature type="domain" description="Single" evidence="3">
    <location>
        <begin position="84"/>
        <end position="143"/>
    </location>
</feature>
<proteinExistence type="predicted"/>
<comment type="subcellular location">
    <subcellularLocation>
        <location evidence="1">Secreted</location>
    </subcellularLocation>
</comment>
<reference evidence="4" key="1">
    <citation type="submission" date="2020-03" db="EMBL/GenBank/DDBJ databases">
        <title>A transcriptome and proteome of the tick Rhipicephalus microplus shaped by the genetic composition of its hosts and developmental stage.</title>
        <authorList>
            <person name="Garcia G.R."/>
            <person name="Ribeiro J.M.C."/>
            <person name="Maruyama S.R."/>
            <person name="Gardinasse L.G."/>
            <person name="Nelson K."/>
            <person name="Ferreira B.R."/>
            <person name="Andrade T.G."/>
            <person name="Santos I.K.F.M."/>
        </authorList>
    </citation>
    <scope>NUCLEOTIDE SEQUENCE</scope>
    <source>
        <strain evidence="4">NSGR</strain>
        <tissue evidence="4">Salivary glands</tissue>
    </source>
</reference>
<sequence length="151" mass="16795">MNMKVVPVDGVTVLRNSCFYKGETFSTSVYKKNPCEKWTCYADTNVVVVTKCGDPPHGCSRKPGLQQQLPFCCNTTCRMKSYMCLTPDGRLMRDGEQKNLRNPCVKYICKKGILITQTCPTYEDSKCKASLVDECAPYPACCGVTKVCETG</sequence>
<accession>A0A6G5AGI0</accession>
<evidence type="ECO:0000256" key="2">
    <source>
        <dbReference type="ARBA" id="ARBA00022525"/>
    </source>
</evidence>
<name>A0A6G5AGI0_RHIMP</name>
<keyword evidence="2" id="KW-0964">Secreted</keyword>
<evidence type="ECO:0000313" key="4">
    <source>
        <dbReference type="EMBL" id="NIE50102.1"/>
    </source>
</evidence>
<protein>
    <submittedName>
        <fullName evidence="4">Putative kDa family member</fullName>
    </submittedName>
</protein>
<dbReference type="Pfam" id="PF15430">
    <property type="entry name" value="SVWC"/>
    <property type="match status" value="1"/>
</dbReference>
<dbReference type="AlphaFoldDB" id="A0A6G5AGI0"/>
<dbReference type="EMBL" id="GIKN01007829">
    <property type="protein sequence ID" value="NIE50102.1"/>
    <property type="molecule type" value="Transcribed_RNA"/>
</dbReference>
<evidence type="ECO:0000256" key="1">
    <source>
        <dbReference type="ARBA" id="ARBA00004613"/>
    </source>
</evidence>